<evidence type="ECO:0000313" key="1">
    <source>
        <dbReference type="EMBL" id="UKK00723.2"/>
    </source>
</evidence>
<organism evidence="1 2">
    <name type="scientific">Theileria orientalis</name>
    <dbReference type="NCBI Taxonomy" id="68886"/>
    <lineage>
        <taxon>Eukaryota</taxon>
        <taxon>Sar</taxon>
        <taxon>Alveolata</taxon>
        <taxon>Apicomplexa</taxon>
        <taxon>Aconoidasida</taxon>
        <taxon>Piroplasmida</taxon>
        <taxon>Theileriidae</taxon>
        <taxon>Theileria</taxon>
    </lineage>
</organism>
<accession>A0A976MA28</accession>
<gene>
    <name evidence="1" type="ORF">MACK_000797</name>
</gene>
<dbReference type="EMBL" id="CP056069">
    <property type="protein sequence ID" value="UKK00723.2"/>
    <property type="molecule type" value="Genomic_DNA"/>
</dbReference>
<name>A0A976MA28_THEOR</name>
<sequence>MVEIYINNRRNSELESQLTLGWDLKLPDNPNLCDDILLELEKSVSKLEESNEYIAKVLEVCFFYLLFLQDGSDEELSNAIEENKLVIRRKKHQIDQVKNHITSLSSSFHTTGKQ</sequence>
<evidence type="ECO:0000313" key="2">
    <source>
        <dbReference type="Proteomes" id="UP000244811"/>
    </source>
</evidence>
<reference evidence="1" key="1">
    <citation type="submission" date="2022-07" db="EMBL/GenBank/DDBJ databases">
        <title>Evaluation of T. orientalis genome assembly methods using nanopore sequencing and analysis of variation between genomes.</title>
        <authorList>
            <person name="Yam J."/>
            <person name="Micallef M.L."/>
            <person name="Liu M."/>
            <person name="Djordjevic S.P."/>
            <person name="Bogema D.R."/>
            <person name="Jenkins C."/>
        </authorList>
    </citation>
    <scope>NUCLEOTIDE SEQUENCE</scope>
    <source>
        <strain evidence="1">Goon Nure</strain>
    </source>
</reference>
<dbReference type="AlphaFoldDB" id="A0A976MA28"/>
<protein>
    <submittedName>
        <fullName evidence="1">Uncharacterized protein</fullName>
    </submittedName>
</protein>
<proteinExistence type="predicted"/>
<dbReference type="Proteomes" id="UP000244811">
    <property type="component" value="Chromosome 1"/>
</dbReference>